<dbReference type="Gene3D" id="4.10.240.10">
    <property type="entry name" value="Zn(2)-C6 fungal-type DNA-binding domain"/>
    <property type="match status" value="1"/>
</dbReference>
<evidence type="ECO:0000313" key="4">
    <source>
        <dbReference type="EMBL" id="KAL1884333.1"/>
    </source>
</evidence>
<dbReference type="CDD" id="cd00067">
    <property type="entry name" value="GAL4"/>
    <property type="match status" value="1"/>
</dbReference>
<reference evidence="4 5" key="1">
    <citation type="journal article" date="2024" name="Commun. Biol.">
        <title>Comparative genomic analysis of thermophilic fungi reveals convergent evolutionary adaptations and gene losses.</title>
        <authorList>
            <person name="Steindorff A.S."/>
            <person name="Aguilar-Pontes M.V."/>
            <person name="Robinson A.J."/>
            <person name="Andreopoulos B."/>
            <person name="LaButti K."/>
            <person name="Kuo A."/>
            <person name="Mondo S."/>
            <person name="Riley R."/>
            <person name="Otillar R."/>
            <person name="Haridas S."/>
            <person name="Lipzen A."/>
            <person name="Grimwood J."/>
            <person name="Schmutz J."/>
            <person name="Clum A."/>
            <person name="Reid I.D."/>
            <person name="Moisan M.C."/>
            <person name="Butler G."/>
            <person name="Nguyen T.T.M."/>
            <person name="Dewar K."/>
            <person name="Conant G."/>
            <person name="Drula E."/>
            <person name="Henrissat B."/>
            <person name="Hansel C."/>
            <person name="Singer S."/>
            <person name="Hutchinson M.I."/>
            <person name="de Vries R.P."/>
            <person name="Natvig D.O."/>
            <person name="Powell A.J."/>
            <person name="Tsang A."/>
            <person name="Grigoriev I.V."/>
        </authorList>
    </citation>
    <scope>NUCLEOTIDE SEQUENCE [LARGE SCALE GENOMIC DNA]</scope>
    <source>
        <strain evidence="4 5">ATCC 24622</strain>
    </source>
</reference>
<evidence type="ECO:0000256" key="1">
    <source>
        <dbReference type="ARBA" id="ARBA00023242"/>
    </source>
</evidence>
<dbReference type="PANTHER" id="PTHR47784">
    <property type="entry name" value="STEROL UPTAKE CONTROL PROTEIN 2"/>
    <property type="match status" value="1"/>
</dbReference>
<evidence type="ECO:0000256" key="2">
    <source>
        <dbReference type="SAM" id="MobiDB-lite"/>
    </source>
</evidence>
<sequence length="460" mass="52396">MDFTSQPLPLLTMEHDSPDFDYGAFLQHEEIDYPAEDSSASSHTLNDTPITNTHFIPRLASGSPPTTNAVVRGSSTSPTALQPKPRMERRGHTKSRRGCFNCKRRRIKCQETRPACGHCVKSGLKCEYPAVPQVIYQPQHQIPLFTLQDMRLFQHFLFNCIPHHPLGSEGLWTHEIPCLSEKYEYLMHGLLGLAASDLTRKDPTLVSSAMQHRVKAIKAIKKTLSEVPKANTFEEGNALMATCFALTFQSVLLDDGMVEYMTFIRGIVIVAIQMYIKGADLLFGDYIGDKQQELLQPHIENMPLVERSWVDAAVGAIENLAPLCHHPVEKQNHERILDMARQLHVSSWGAYKAMTQHYAWWMMLPHEQFQRVIDTTNQVNILLASHWIALTQIMAMITEKEFEVGTRARPPGLYESDVGMSRWLKNLNASIDKDHAVYNQWPVWVSRQLDHDPRFFARLG</sequence>
<name>A0ABR3Y7P9_9PEZI</name>
<keyword evidence="1" id="KW-0539">Nucleus</keyword>
<dbReference type="PROSITE" id="PS50048">
    <property type="entry name" value="ZN2_CY6_FUNGAL_2"/>
    <property type="match status" value="1"/>
</dbReference>
<dbReference type="InterPro" id="IPR053157">
    <property type="entry name" value="Sterol_Uptake_Regulator"/>
</dbReference>
<dbReference type="PRINTS" id="PR00755">
    <property type="entry name" value="AFLATOXINBRP"/>
</dbReference>
<dbReference type="InterPro" id="IPR001138">
    <property type="entry name" value="Zn2Cys6_DnaBD"/>
</dbReference>
<feature type="compositionally biased region" description="Polar residues" evidence="2">
    <location>
        <begin position="63"/>
        <end position="80"/>
    </location>
</feature>
<feature type="domain" description="Zn(2)-C6 fungal-type" evidence="3">
    <location>
        <begin position="98"/>
        <end position="128"/>
    </location>
</feature>
<dbReference type="SMART" id="SM00066">
    <property type="entry name" value="GAL4"/>
    <property type="match status" value="1"/>
</dbReference>
<keyword evidence="5" id="KW-1185">Reference proteome</keyword>
<accession>A0ABR3Y7P9</accession>
<evidence type="ECO:0000313" key="5">
    <source>
        <dbReference type="Proteomes" id="UP001586593"/>
    </source>
</evidence>
<feature type="region of interest" description="Disordered" evidence="2">
    <location>
        <begin position="58"/>
        <end position="92"/>
    </location>
</feature>
<dbReference type="Pfam" id="PF00172">
    <property type="entry name" value="Zn_clus"/>
    <property type="match status" value="1"/>
</dbReference>
<gene>
    <name evidence="4" type="ORF">VTK73DRAFT_27</name>
</gene>
<dbReference type="Proteomes" id="UP001586593">
    <property type="component" value="Unassembled WGS sequence"/>
</dbReference>
<dbReference type="PROSITE" id="PS00463">
    <property type="entry name" value="ZN2_CY6_FUNGAL_1"/>
    <property type="match status" value="1"/>
</dbReference>
<proteinExistence type="predicted"/>
<protein>
    <recommendedName>
        <fullName evidence="3">Zn(2)-C6 fungal-type domain-containing protein</fullName>
    </recommendedName>
</protein>
<dbReference type="InterPro" id="IPR036864">
    <property type="entry name" value="Zn2-C6_fun-type_DNA-bd_sf"/>
</dbReference>
<dbReference type="SUPFAM" id="SSF57701">
    <property type="entry name" value="Zn2/Cys6 DNA-binding domain"/>
    <property type="match status" value="1"/>
</dbReference>
<organism evidence="4 5">
    <name type="scientific">Phialemonium thermophilum</name>
    <dbReference type="NCBI Taxonomy" id="223376"/>
    <lineage>
        <taxon>Eukaryota</taxon>
        <taxon>Fungi</taxon>
        <taxon>Dikarya</taxon>
        <taxon>Ascomycota</taxon>
        <taxon>Pezizomycotina</taxon>
        <taxon>Sordariomycetes</taxon>
        <taxon>Sordariomycetidae</taxon>
        <taxon>Cephalothecales</taxon>
        <taxon>Cephalothecaceae</taxon>
        <taxon>Phialemonium</taxon>
    </lineage>
</organism>
<evidence type="ECO:0000259" key="3">
    <source>
        <dbReference type="PROSITE" id="PS50048"/>
    </source>
</evidence>
<comment type="caution">
    <text evidence="4">The sequence shown here is derived from an EMBL/GenBank/DDBJ whole genome shotgun (WGS) entry which is preliminary data.</text>
</comment>
<dbReference type="PANTHER" id="PTHR47784:SF7">
    <property type="entry name" value="ZN(II)2CYS6 TRANSCRIPTION FACTOR (EUROFUNG)"/>
    <property type="match status" value="1"/>
</dbReference>
<dbReference type="EMBL" id="JAZHXJ010000001">
    <property type="protein sequence ID" value="KAL1884333.1"/>
    <property type="molecule type" value="Genomic_DNA"/>
</dbReference>